<dbReference type="GO" id="GO:0003860">
    <property type="term" value="F:3-hydroxyisobutyryl-CoA hydrolase activity"/>
    <property type="evidence" value="ECO:0007669"/>
    <property type="project" value="UniProtKB-EC"/>
</dbReference>
<dbReference type="InterPro" id="IPR029045">
    <property type="entry name" value="ClpP/crotonase-like_dom_sf"/>
</dbReference>
<dbReference type="PANTHER" id="PTHR43176:SF3">
    <property type="entry name" value="3-HYDROXYISOBUTYRYL-COA HYDROLASE, MITOCHONDRIAL"/>
    <property type="match status" value="1"/>
</dbReference>
<feature type="non-terminal residue" evidence="5">
    <location>
        <position position="133"/>
    </location>
</feature>
<evidence type="ECO:0000256" key="3">
    <source>
        <dbReference type="ARBA" id="ARBA00022801"/>
    </source>
</evidence>
<evidence type="ECO:0000256" key="1">
    <source>
        <dbReference type="ARBA" id="ARBA00001709"/>
    </source>
</evidence>
<feature type="domain" description="Enoyl-CoA hydratase/isomerase" evidence="4">
    <location>
        <begin position="12"/>
        <end position="133"/>
    </location>
</feature>
<reference evidence="5" key="1">
    <citation type="submission" date="2018-05" db="EMBL/GenBank/DDBJ databases">
        <authorList>
            <person name="Lanie J.A."/>
            <person name="Ng W.-L."/>
            <person name="Kazmierczak K.M."/>
            <person name="Andrzejewski T.M."/>
            <person name="Davidsen T.M."/>
            <person name="Wayne K.J."/>
            <person name="Tettelin H."/>
            <person name="Glass J.I."/>
            <person name="Rusch D."/>
            <person name="Podicherti R."/>
            <person name="Tsui H.-C.T."/>
            <person name="Winkler M.E."/>
        </authorList>
    </citation>
    <scope>NUCLEOTIDE SEQUENCE</scope>
</reference>
<dbReference type="EC" id="3.1.2.4" evidence="2"/>
<dbReference type="CDD" id="cd06558">
    <property type="entry name" value="crotonase-like"/>
    <property type="match status" value="1"/>
</dbReference>
<dbReference type="Gene3D" id="3.90.226.10">
    <property type="entry name" value="2-enoyl-CoA Hydratase, Chain A, domain 1"/>
    <property type="match status" value="1"/>
</dbReference>
<sequence length="133" mass="15191">MEINFEIIRSTGVITLNRPQALNALNIEMAKQFSETLNKWSKDKNIKRVLLKGEGKHFCAGGDVKKVHLSDNKSDLKKKFFSTEYKLNYEIYNFPKPYMSIWKGVVMGGGIGLSIYGDYRIVTDTTKFAMPET</sequence>
<dbReference type="EMBL" id="UINC01129644">
    <property type="protein sequence ID" value="SVD10171.1"/>
    <property type="molecule type" value="Genomic_DNA"/>
</dbReference>
<dbReference type="GO" id="GO:0006574">
    <property type="term" value="P:L-valine catabolic process"/>
    <property type="evidence" value="ECO:0007669"/>
    <property type="project" value="TreeGrafter"/>
</dbReference>
<keyword evidence="3" id="KW-0378">Hydrolase</keyword>
<dbReference type="Pfam" id="PF16113">
    <property type="entry name" value="ECH_2"/>
    <property type="match status" value="1"/>
</dbReference>
<organism evidence="5">
    <name type="scientific">marine metagenome</name>
    <dbReference type="NCBI Taxonomy" id="408172"/>
    <lineage>
        <taxon>unclassified sequences</taxon>
        <taxon>metagenomes</taxon>
        <taxon>ecological metagenomes</taxon>
    </lineage>
</organism>
<dbReference type="InterPro" id="IPR045004">
    <property type="entry name" value="ECH_dom"/>
</dbReference>
<evidence type="ECO:0000259" key="4">
    <source>
        <dbReference type="Pfam" id="PF16113"/>
    </source>
</evidence>
<comment type="catalytic activity">
    <reaction evidence="1">
        <text>3-hydroxy-2-methylpropanoyl-CoA + H2O = 3-hydroxy-2-methylpropanoate + CoA + H(+)</text>
        <dbReference type="Rhea" id="RHEA:20888"/>
        <dbReference type="ChEBI" id="CHEBI:11805"/>
        <dbReference type="ChEBI" id="CHEBI:15377"/>
        <dbReference type="ChEBI" id="CHEBI:15378"/>
        <dbReference type="ChEBI" id="CHEBI:57287"/>
        <dbReference type="ChEBI" id="CHEBI:57340"/>
        <dbReference type="EC" id="3.1.2.4"/>
    </reaction>
</comment>
<dbReference type="SUPFAM" id="SSF52096">
    <property type="entry name" value="ClpP/crotonase"/>
    <property type="match status" value="1"/>
</dbReference>
<protein>
    <recommendedName>
        <fullName evidence="2">3-hydroxyisobutyryl-CoA hydrolase</fullName>
        <ecNumber evidence="2">3.1.2.4</ecNumber>
    </recommendedName>
</protein>
<dbReference type="AlphaFoldDB" id="A0A382SMM8"/>
<dbReference type="InterPro" id="IPR032259">
    <property type="entry name" value="HIBYL-CoA-H"/>
</dbReference>
<gene>
    <name evidence="5" type="ORF">METZ01_LOCUS363025</name>
</gene>
<proteinExistence type="predicted"/>
<name>A0A382SMM8_9ZZZZ</name>
<accession>A0A382SMM8</accession>
<evidence type="ECO:0000313" key="5">
    <source>
        <dbReference type="EMBL" id="SVD10171.1"/>
    </source>
</evidence>
<dbReference type="PANTHER" id="PTHR43176">
    <property type="entry name" value="3-HYDROXYISOBUTYRYL-COA HYDROLASE-RELATED"/>
    <property type="match status" value="1"/>
</dbReference>
<evidence type="ECO:0000256" key="2">
    <source>
        <dbReference type="ARBA" id="ARBA00011915"/>
    </source>
</evidence>